<evidence type="ECO:0000313" key="9">
    <source>
        <dbReference type="Proteomes" id="UP000071859"/>
    </source>
</evidence>
<feature type="active site" description="Proton donor" evidence="7">
    <location>
        <position position="86"/>
    </location>
</feature>
<comment type="caution">
    <text evidence="7">Lacks conserved residue(s) required for the propagation of feature annotation.</text>
</comment>
<comment type="caution">
    <text evidence="8">The sequence shown here is derived from an EMBL/GenBank/DDBJ whole genome shotgun (WGS) entry which is preliminary data.</text>
</comment>
<keyword evidence="9" id="KW-1185">Reference proteome</keyword>
<dbReference type="NCBIfam" id="NF009084">
    <property type="entry name" value="PRK12419.1"/>
    <property type="match status" value="1"/>
</dbReference>
<dbReference type="OrthoDB" id="9797659at2"/>
<dbReference type="PANTHER" id="PTHR21058:SF0">
    <property type="entry name" value="6,7-DIMETHYL-8-RIBITYLLUMAZINE SYNTHASE"/>
    <property type="match status" value="1"/>
</dbReference>
<dbReference type="EC" id="2.5.1.78" evidence="3 7"/>
<evidence type="ECO:0000256" key="4">
    <source>
        <dbReference type="ARBA" id="ARBA00022619"/>
    </source>
</evidence>
<dbReference type="AlphaFoldDB" id="A0A158A0H1"/>
<evidence type="ECO:0000256" key="3">
    <source>
        <dbReference type="ARBA" id="ARBA00012664"/>
    </source>
</evidence>
<dbReference type="PANTHER" id="PTHR21058">
    <property type="entry name" value="6,7-DIMETHYL-8-RIBITYLLUMAZINE SYNTHASE DMRL SYNTHASE LUMAZINE SYNTHASE"/>
    <property type="match status" value="1"/>
</dbReference>
<comment type="pathway">
    <text evidence="1 7">Cofactor biosynthesis; riboflavin biosynthesis; riboflavin from 2-hydroxy-3-oxobutyl phosphate and 5-amino-6-(D-ribitylamino)uracil: step 1/2.</text>
</comment>
<dbReference type="InterPro" id="IPR034964">
    <property type="entry name" value="LS"/>
</dbReference>
<feature type="binding site" evidence="7">
    <location>
        <position position="20"/>
    </location>
    <ligand>
        <name>5-amino-6-(D-ribitylamino)uracil</name>
        <dbReference type="ChEBI" id="CHEBI:15934"/>
    </ligand>
</feature>
<dbReference type="GO" id="GO:0009231">
    <property type="term" value="P:riboflavin biosynthetic process"/>
    <property type="evidence" value="ECO:0007669"/>
    <property type="project" value="UniProtKB-UniRule"/>
</dbReference>
<evidence type="ECO:0000256" key="1">
    <source>
        <dbReference type="ARBA" id="ARBA00004917"/>
    </source>
</evidence>
<dbReference type="GO" id="GO:0005829">
    <property type="term" value="C:cytosol"/>
    <property type="evidence" value="ECO:0007669"/>
    <property type="project" value="TreeGrafter"/>
</dbReference>
<evidence type="ECO:0000256" key="2">
    <source>
        <dbReference type="ARBA" id="ARBA00007424"/>
    </source>
</evidence>
<sequence>MNAPSQPVEPLRIAFVQSCWHREIVDQCRHAFIAGVVDLGFDASAVECFEVPGAFELPLHAKLLARRGGFDAIVAAGLVVDGGIYRHEFVARAVIDGLMQVQLDTLTPVFSAVLTPHHFHAGEEHVRFFHDHMRVKGREVANACIETLQRVALIA</sequence>
<dbReference type="RefSeq" id="WP_062603030.1">
    <property type="nucleotide sequence ID" value="NZ_FCOX02000004.1"/>
</dbReference>
<feature type="binding site" evidence="7">
    <location>
        <position position="111"/>
    </location>
    <ligand>
        <name>5-amino-6-(D-ribitylamino)uracil</name>
        <dbReference type="ChEBI" id="CHEBI:15934"/>
    </ligand>
</feature>
<dbReference type="EMBL" id="FCOX02000004">
    <property type="protein sequence ID" value="SAK51219.1"/>
    <property type="molecule type" value="Genomic_DNA"/>
</dbReference>
<evidence type="ECO:0000313" key="8">
    <source>
        <dbReference type="EMBL" id="SAK51219.1"/>
    </source>
</evidence>
<dbReference type="HAMAP" id="MF_00178">
    <property type="entry name" value="Lumazine_synth"/>
    <property type="match status" value="1"/>
</dbReference>
<feature type="binding site" evidence="7">
    <location>
        <begin position="78"/>
        <end position="80"/>
    </location>
    <ligand>
        <name>5-amino-6-(D-ribitylamino)uracil</name>
        <dbReference type="ChEBI" id="CHEBI:15934"/>
    </ligand>
</feature>
<dbReference type="GO" id="GO:0009349">
    <property type="term" value="C:riboflavin synthase complex"/>
    <property type="evidence" value="ECO:0007669"/>
    <property type="project" value="InterPro"/>
</dbReference>
<evidence type="ECO:0000256" key="6">
    <source>
        <dbReference type="ARBA" id="ARBA00048785"/>
    </source>
</evidence>
<organism evidence="8 9">
    <name type="scientific">Caballeronia calidae</name>
    <dbReference type="NCBI Taxonomy" id="1777139"/>
    <lineage>
        <taxon>Bacteria</taxon>
        <taxon>Pseudomonadati</taxon>
        <taxon>Pseudomonadota</taxon>
        <taxon>Betaproteobacteria</taxon>
        <taxon>Burkholderiales</taxon>
        <taxon>Burkholderiaceae</taxon>
        <taxon>Caballeronia</taxon>
    </lineage>
</organism>
<reference evidence="8" key="1">
    <citation type="submission" date="2016-01" db="EMBL/GenBank/DDBJ databases">
        <authorList>
            <person name="Peeters C."/>
        </authorList>
    </citation>
    <scope>NUCLEOTIDE SEQUENCE</scope>
    <source>
        <strain evidence="8">LMG 29321</strain>
    </source>
</reference>
<gene>
    <name evidence="7" type="primary">ribH</name>
    <name evidence="8" type="ORF">AWB78_01109</name>
</gene>
<dbReference type="GO" id="GO:0000906">
    <property type="term" value="F:6,7-dimethyl-8-ribityllumazine synthase activity"/>
    <property type="evidence" value="ECO:0007669"/>
    <property type="project" value="UniProtKB-UniRule"/>
</dbReference>
<dbReference type="Gene3D" id="3.40.50.960">
    <property type="entry name" value="Lumazine/riboflavin synthase"/>
    <property type="match status" value="1"/>
</dbReference>
<keyword evidence="4 7" id="KW-0686">Riboflavin biosynthesis</keyword>
<comment type="similarity">
    <text evidence="2 7">Belongs to the DMRL synthase family.</text>
</comment>
<feature type="binding site" evidence="7">
    <location>
        <begin position="54"/>
        <end position="56"/>
    </location>
    <ligand>
        <name>5-amino-6-(D-ribitylamino)uracil</name>
        <dbReference type="ChEBI" id="CHEBI:15934"/>
    </ligand>
</feature>
<dbReference type="InterPro" id="IPR002180">
    <property type="entry name" value="LS/RS"/>
</dbReference>
<evidence type="ECO:0000256" key="5">
    <source>
        <dbReference type="ARBA" id="ARBA00022679"/>
    </source>
</evidence>
<dbReference type="UniPathway" id="UPA00275">
    <property type="reaction ID" value="UER00404"/>
</dbReference>
<keyword evidence="5 7" id="KW-0808">Transferase</keyword>
<protein>
    <recommendedName>
        <fullName evidence="3 7">6,7-dimethyl-8-ribityllumazine synthase</fullName>
        <shortName evidence="7">DMRL synthase</shortName>
        <shortName evidence="7">LS</shortName>
        <shortName evidence="7">Lumazine synthase</shortName>
        <ecNumber evidence="3 7">2.5.1.78</ecNumber>
    </recommendedName>
</protein>
<comment type="catalytic activity">
    <reaction evidence="6 7">
        <text>(2S)-2-hydroxy-3-oxobutyl phosphate + 5-amino-6-(D-ribitylamino)uracil = 6,7-dimethyl-8-(1-D-ribityl)lumazine + phosphate + 2 H2O + H(+)</text>
        <dbReference type="Rhea" id="RHEA:26152"/>
        <dbReference type="ChEBI" id="CHEBI:15377"/>
        <dbReference type="ChEBI" id="CHEBI:15378"/>
        <dbReference type="ChEBI" id="CHEBI:15934"/>
        <dbReference type="ChEBI" id="CHEBI:43474"/>
        <dbReference type="ChEBI" id="CHEBI:58201"/>
        <dbReference type="ChEBI" id="CHEBI:58830"/>
        <dbReference type="EC" id="2.5.1.78"/>
    </reaction>
</comment>
<accession>A0A158A0H1</accession>
<proteinExistence type="inferred from homology"/>
<dbReference type="Proteomes" id="UP000071859">
    <property type="component" value="Unassembled WGS sequence"/>
</dbReference>
<comment type="function">
    <text evidence="7">Catalyzes the formation of 6,7-dimethyl-8-ribityllumazine by condensation of 5-amino-6-(D-ribitylamino)uracil with 3,4-dihydroxy-2-butanone 4-phosphate. This is the penultimate step in the biosynthesis of riboflavin.</text>
</comment>
<dbReference type="InterPro" id="IPR036467">
    <property type="entry name" value="LS/RS_sf"/>
</dbReference>
<name>A0A158A0H1_9BURK</name>
<feature type="binding site" evidence="7">
    <location>
        <position position="125"/>
    </location>
    <ligand>
        <name>(2S)-2-hydroxy-3-oxobutyl phosphate</name>
        <dbReference type="ChEBI" id="CHEBI:58830"/>
    </ligand>
</feature>
<dbReference type="SUPFAM" id="SSF52121">
    <property type="entry name" value="Lumazine synthase"/>
    <property type="match status" value="1"/>
</dbReference>
<dbReference type="Pfam" id="PF00885">
    <property type="entry name" value="DMRL_synthase"/>
    <property type="match status" value="1"/>
</dbReference>
<evidence type="ECO:0000256" key="7">
    <source>
        <dbReference type="HAMAP-Rule" id="MF_00178"/>
    </source>
</evidence>